<gene>
    <name evidence="2" type="ORF">T01_11925</name>
</gene>
<protein>
    <submittedName>
        <fullName evidence="2">Uncharacterized protein</fullName>
    </submittedName>
</protein>
<comment type="caution">
    <text evidence="2">The sequence shown here is derived from an EMBL/GenBank/DDBJ whole genome shotgun (WGS) entry which is preliminary data.</text>
</comment>
<dbReference type="AlphaFoldDB" id="A0A0V1BL58"/>
<keyword evidence="1" id="KW-1133">Transmembrane helix</keyword>
<dbReference type="OrthoDB" id="10457034at2759"/>
<organism evidence="2 3">
    <name type="scientific">Trichinella spiralis</name>
    <name type="common">Trichina worm</name>
    <dbReference type="NCBI Taxonomy" id="6334"/>
    <lineage>
        <taxon>Eukaryota</taxon>
        <taxon>Metazoa</taxon>
        <taxon>Ecdysozoa</taxon>
        <taxon>Nematoda</taxon>
        <taxon>Enoplea</taxon>
        <taxon>Dorylaimia</taxon>
        <taxon>Trichinellida</taxon>
        <taxon>Trichinellidae</taxon>
        <taxon>Trichinella</taxon>
    </lineage>
</organism>
<keyword evidence="3" id="KW-1185">Reference proteome</keyword>
<feature type="transmembrane region" description="Helical" evidence="1">
    <location>
        <begin position="6"/>
        <end position="24"/>
    </location>
</feature>
<dbReference type="EMBL" id="JYDH01000029">
    <property type="protein sequence ID" value="KRY37973.1"/>
    <property type="molecule type" value="Genomic_DNA"/>
</dbReference>
<name>A0A0V1BL58_TRISP</name>
<reference evidence="2 3" key="1">
    <citation type="submission" date="2015-01" db="EMBL/GenBank/DDBJ databases">
        <title>Evolution of Trichinella species and genotypes.</title>
        <authorList>
            <person name="Korhonen P.K."/>
            <person name="Edoardo P."/>
            <person name="Giuseppe L.R."/>
            <person name="Gasser R.B."/>
        </authorList>
    </citation>
    <scope>NUCLEOTIDE SEQUENCE [LARGE SCALE GENOMIC DNA]</scope>
    <source>
        <strain evidence="2">ISS3</strain>
    </source>
</reference>
<proteinExistence type="predicted"/>
<evidence type="ECO:0000256" key="1">
    <source>
        <dbReference type="SAM" id="Phobius"/>
    </source>
</evidence>
<evidence type="ECO:0000313" key="3">
    <source>
        <dbReference type="Proteomes" id="UP000054776"/>
    </source>
</evidence>
<keyword evidence="1" id="KW-0472">Membrane</keyword>
<keyword evidence="1" id="KW-0812">Transmembrane</keyword>
<accession>A0A0V1BL58</accession>
<sequence>MDSDLQFILILHIFSVGSFIVHLFRKVCSACLVKSWKTGSENFQISYHICSDADGACLVTGLRMSFYWVRVGEIFLMKIQPSPFHSQFRADCSHKVDPHFLRLSAFRLHTVGLSLANSDNDANKNSESEKTRLSTSEKMSPKAYGCPGIKFCQKPAFNCISSPEANETIACIQQQQQFMILLLVQFFIYLKQELEDNNYMSCLLKFDVTKD</sequence>
<dbReference type="InParanoid" id="A0A0V1BL58"/>
<dbReference type="Proteomes" id="UP000054776">
    <property type="component" value="Unassembled WGS sequence"/>
</dbReference>
<evidence type="ECO:0000313" key="2">
    <source>
        <dbReference type="EMBL" id="KRY37973.1"/>
    </source>
</evidence>